<keyword evidence="4" id="KW-1185">Reference proteome</keyword>
<dbReference type="EMBL" id="VVZX01000024">
    <property type="protein sequence ID" value="KAA5271379.1"/>
    <property type="molecule type" value="Genomic_DNA"/>
</dbReference>
<reference evidence="1 4" key="1">
    <citation type="journal article" date="2019" name="Nat. Med.">
        <title>A library of human gut bacterial isolates paired with longitudinal multiomics data enables mechanistic microbiome research.</title>
        <authorList>
            <person name="Poyet M."/>
            <person name="Groussin M."/>
            <person name="Gibbons S.M."/>
            <person name="Avila-Pacheco J."/>
            <person name="Jiang X."/>
            <person name="Kearney S.M."/>
            <person name="Perrotta A.R."/>
            <person name="Berdy B."/>
            <person name="Zhao S."/>
            <person name="Lieberman T.D."/>
            <person name="Swanson P.K."/>
            <person name="Smith M."/>
            <person name="Roesemann S."/>
            <person name="Alexander J.E."/>
            <person name="Rich S.A."/>
            <person name="Livny J."/>
            <person name="Vlamakis H."/>
            <person name="Clish C."/>
            <person name="Bullock K."/>
            <person name="Deik A."/>
            <person name="Scott J."/>
            <person name="Pierce K.A."/>
            <person name="Xavier R.J."/>
            <person name="Alm E.J."/>
        </authorList>
    </citation>
    <scope>NUCLEOTIDE SEQUENCE [LARGE SCALE GENOMIC DNA]</scope>
    <source>
        <strain evidence="1 4">BIOML-A1</strain>
    </source>
</reference>
<dbReference type="AlphaFoldDB" id="A0A4Q5GQ83"/>
<sequence>MNKCTGMIITGIRGTELESLFKQFYEQMIDDKKIIVQMIKELSSVTPIEIDGMDSSTRRATATSFSCLWSYDYIRFPEYCNPNHVVPYQINGIIFFTPNRCDKVAEKFMKEWRRRFKGFNGFLLHKFGIDVKPSCGYIWFHWKPIMYKEKYGIDVSDGIKQYLPNIKDKQYEIEAV</sequence>
<organism evidence="2 3">
    <name type="scientific">Bacteroides eggerthii</name>
    <dbReference type="NCBI Taxonomy" id="28111"/>
    <lineage>
        <taxon>Bacteria</taxon>
        <taxon>Pseudomonadati</taxon>
        <taxon>Bacteroidota</taxon>
        <taxon>Bacteroidia</taxon>
        <taxon>Bacteroidales</taxon>
        <taxon>Bacteroidaceae</taxon>
        <taxon>Bacteroides</taxon>
    </lineage>
</organism>
<dbReference type="EMBL" id="RCXL01000026">
    <property type="protein sequence ID" value="RYT70649.1"/>
    <property type="molecule type" value="Genomic_DNA"/>
</dbReference>
<dbReference type="RefSeq" id="WP_149931418.1">
    <property type="nucleotide sequence ID" value="NZ_RCXL01000026.1"/>
</dbReference>
<comment type="caution">
    <text evidence="2">The sequence shown here is derived from an EMBL/GenBank/DDBJ whole genome shotgun (WGS) entry which is preliminary data.</text>
</comment>
<evidence type="ECO:0000313" key="4">
    <source>
        <dbReference type="Proteomes" id="UP000335496"/>
    </source>
</evidence>
<dbReference type="Proteomes" id="UP000291917">
    <property type="component" value="Unassembled WGS sequence"/>
</dbReference>
<evidence type="ECO:0000313" key="1">
    <source>
        <dbReference type="EMBL" id="KAA5271379.1"/>
    </source>
</evidence>
<dbReference type="Proteomes" id="UP000335496">
    <property type="component" value="Unassembled WGS sequence"/>
</dbReference>
<gene>
    <name evidence="2" type="ORF">EAJ03_15015</name>
    <name evidence="1" type="ORF">F2Z23_15220</name>
</gene>
<protein>
    <submittedName>
        <fullName evidence="2">Uncharacterized protein</fullName>
    </submittedName>
</protein>
<reference evidence="2 3" key="2">
    <citation type="journal article" date="2019" name="Science, e1252229">
        <title>Invertible promoters mediate bacterial phase variation, antibiotic resistance, and host adaptation in the gut.</title>
        <authorList>
            <person name="Jiang X."/>
            <person name="Hall A.B."/>
            <person name="Arthur T.D."/>
            <person name="Plichta D.R."/>
            <person name="Covington C.T."/>
            <person name="Poyet M."/>
            <person name="Crothers J."/>
            <person name="Moses P.L."/>
            <person name="Tolonen A.C."/>
            <person name="Vlamakis H."/>
            <person name="Alm E.J."/>
            <person name="Xavier R.J."/>
        </authorList>
    </citation>
    <scope>NUCLEOTIDE SEQUENCE [LARGE SCALE GENOMIC DNA]</scope>
    <source>
        <strain evidence="2">Bj_0095</strain>
        <strain evidence="3">bj_0095</strain>
    </source>
</reference>
<accession>A0A4Q5GQ83</accession>
<evidence type="ECO:0000313" key="2">
    <source>
        <dbReference type="EMBL" id="RYT70649.1"/>
    </source>
</evidence>
<name>A0A4Q5GQ83_9BACE</name>
<evidence type="ECO:0000313" key="3">
    <source>
        <dbReference type="Proteomes" id="UP000291917"/>
    </source>
</evidence>
<proteinExistence type="predicted"/>